<name>A0ABN3WLD3_STRTU</name>
<dbReference type="EMBL" id="BAAAXZ010000041">
    <property type="protein sequence ID" value="GAA2917046.1"/>
    <property type="molecule type" value="Genomic_DNA"/>
</dbReference>
<protein>
    <submittedName>
        <fullName evidence="1">Uncharacterized protein</fullName>
    </submittedName>
</protein>
<sequence>MPYPRLLPRPEEMFRSLAKREFKNQAEIARFFGTSEAAVSQALSEYKEPRINYRELLPLPWQKTLTGNTWRNARPARALRLHLRAMKQPHELSAADAEAHAEWIEGLATHTLEYTEEHGWKYVPRRPDHSDFVVILPEDHDLAEDVIKLYRKSPGDN</sequence>
<evidence type="ECO:0000313" key="1">
    <source>
        <dbReference type="EMBL" id="GAA2917046.1"/>
    </source>
</evidence>
<keyword evidence="2" id="KW-1185">Reference proteome</keyword>
<dbReference type="Proteomes" id="UP001501102">
    <property type="component" value="Unassembled WGS sequence"/>
</dbReference>
<gene>
    <name evidence="1" type="ORF">GCM10020221_11410</name>
</gene>
<reference evidence="1 2" key="1">
    <citation type="journal article" date="2019" name="Int. J. Syst. Evol. Microbiol.">
        <title>The Global Catalogue of Microorganisms (GCM) 10K type strain sequencing project: providing services to taxonomists for standard genome sequencing and annotation.</title>
        <authorList>
            <consortium name="The Broad Institute Genomics Platform"/>
            <consortium name="The Broad Institute Genome Sequencing Center for Infectious Disease"/>
            <person name="Wu L."/>
            <person name="Ma J."/>
        </authorList>
    </citation>
    <scope>NUCLEOTIDE SEQUENCE [LARGE SCALE GENOMIC DNA]</scope>
    <source>
        <strain evidence="1 2">JCM 4087</strain>
    </source>
</reference>
<evidence type="ECO:0000313" key="2">
    <source>
        <dbReference type="Proteomes" id="UP001501102"/>
    </source>
</evidence>
<proteinExistence type="predicted"/>
<comment type="caution">
    <text evidence="1">The sequence shown here is derived from an EMBL/GenBank/DDBJ whole genome shotgun (WGS) entry which is preliminary data.</text>
</comment>
<organism evidence="1 2">
    <name type="scientific">Streptomyces thioluteus</name>
    <dbReference type="NCBI Taxonomy" id="66431"/>
    <lineage>
        <taxon>Bacteria</taxon>
        <taxon>Bacillati</taxon>
        <taxon>Actinomycetota</taxon>
        <taxon>Actinomycetes</taxon>
        <taxon>Kitasatosporales</taxon>
        <taxon>Streptomycetaceae</taxon>
        <taxon>Streptomyces</taxon>
    </lineage>
</organism>
<accession>A0ABN3WLD3</accession>